<dbReference type="EMBL" id="JPGK01000005">
    <property type="protein sequence ID" value="KGA93876.1"/>
    <property type="molecule type" value="Genomic_DNA"/>
</dbReference>
<dbReference type="PATRIC" id="fig|178606.4.peg.1592"/>
<sequence>MTGQKTDFQNVWRVCLEKNADGTRTAEARLALRMLRRKSPDEVADHFVLPFSMAESVSREVQR</sequence>
<comment type="caution">
    <text evidence="1">The sequence shown here is derived from an EMBL/GenBank/DDBJ whole genome shotgun (WGS) entry which is preliminary data.</text>
</comment>
<dbReference type="Proteomes" id="UP000029452">
    <property type="component" value="Unassembled WGS sequence"/>
</dbReference>
<evidence type="ECO:0000313" key="2">
    <source>
        <dbReference type="Proteomes" id="UP000029452"/>
    </source>
</evidence>
<evidence type="ECO:0000313" key="1">
    <source>
        <dbReference type="EMBL" id="KGA93876.1"/>
    </source>
</evidence>
<proteinExistence type="predicted"/>
<gene>
    <name evidence="1" type="ORF">LptCag_1586</name>
</gene>
<accession>A0A094YKX0</accession>
<name>A0A094YKX0_9BACT</name>
<dbReference type="RefSeq" id="WP_036082552.1">
    <property type="nucleotide sequence ID" value="NZ_JPGK01000005.1"/>
</dbReference>
<protein>
    <submittedName>
        <fullName evidence="1">Uncharacterized protein</fullName>
    </submittedName>
</protein>
<organism evidence="1 2">
    <name type="scientific">Leptospirillum ferriphilum</name>
    <dbReference type="NCBI Taxonomy" id="178606"/>
    <lineage>
        <taxon>Bacteria</taxon>
        <taxon>Pseudomonadati</taxon>
        <taxon>Nitrospirota</taxon>
        <taxon>Nitrospiria</taxon>
        <taxon>Nitrospirales</taxon>
        <taxon>Nitrospiraceae</taxon>
        <taxon>Leptospirillum</taxon>
    </lineage>
</organism>
<dbReference type="AlphaFoldDB" id="A0A094YKX0"/>
<reference evidence="1 2" key="1">
    <citation type="submission" date="2014-06" db="EMBL/GenBank/DDBJ databases">
        <title>Draft genome sequence of iron oxidizing acidophile Leptospirillum ferriphilum DSM14647.</title>
        <authorList>
            <person name="Cardenas J.P."/>
            <person name="Lazcano M."/>
            <person name="Ossandon F.J."/>
            <person name="Corbett M."/>
            <person name="Holmes D.S."/>
            <person name="Watkin E."/>
        </authorList>
    </citation>
    <scope>NUCLEOTIDE SEQUENCE [LARGE SCALE GENOMIC DNA]</scope>
    <source>
        <strain evidence="1 2">DSM 14647</strain>
    </source>
</reference>